<accession>A0A0Q0VVC9</accession>
<proteinExistence type="predicted"/>
<protein>
    <submittedName>
        <fullName evidence="1">Uncharacterized protein</fullName>
    </submittedName>
</protein>
<sequence length="142" mass="16143">MGFPLLSLTQTVKQEIICLLSVIISTILSFGGTRNHTRDSAKIGDFDCGVSSVISPFGRNDKIKQIKSVLICVFARRIGVIRVQYCRQFLSSFLRRFLLRRNDKLSENIVMKTIALAPIVPKCREEILLFRSRGFGSHKRLK</sequence>
<dbReference type="AlphaFoldDB" id="A0A0Q0VVC9"/>
<evidence type="ECO:0000313" key="2">
    <source>
        <dbReference type="Proteomes" id="UP000050443"/>
    </source>
</evidence>
<comment type="caution">
    <text evidence="1">The sequence shown here is derived from an EMBL/GenBank/DDBJ whole genome shotgun (WGS) entry which is preliminary data.</text>
</comment>
<gene>
    <name evidence="1" type="ORF">RC62_2940</name>
</gene>
<evidence type="ECO:0000313" key="1">
    <source>
        <dbReference type="EMBL" id="KQB37774.1"/>
    </source>
</evidence>
<name>A0A0Q0VVC9_9FLAO</name>
<reference evidence="1 2" key="1">
    <citation type="submission" date="2014-09" db="EMBL/GenBank/DDBJ databases">
        <title>Genome sequence of Flavobacterium aquidurense RC62.</title>
        <authorList>
            <person name="Kim J.F."/>
            <person name="Kwak M.-J."/>
        </authorList>
    </citation>
    <scope>NUCLEOTIDE SEQUENCE [LARGE SCALE GENOMIC DNA]</scope>
    <source>
        <strain evidence="1 2">RC62</strain>
    </source>
</reference>
<dbReference type="Proteomes" id="UP000050443">
    <property type="component" value="Unassembled WGS sequence"/>
</dbReference>
<organism evidence="1 2">
    <name type="scientific">Flavobacterium aquidurense</name>
    <dbReference type="NCBI Taxonomy" id="362413"/>
    <lineage>
        <taxon>Bacteria</taxon>
        <taxon>Pseudomonadati</taxon>
        <taxon>Bacteroidota</taxon>
        <taxon>Flavobacteriia</taxon>
        <taxon>Flavobacteriales</taxon>
        <taxon>Flavobacteriaceae</taxon>
        <taxon>Flavobacterium</taxon>
    </lineage>
</organism>
<dbReference type="PATRIC" id="fig|362413.3.peg.2890"/>
<dbReference type="EMBL" id="JRLF01000015">
    <property type="protein sequence ID" value="KQB37774.1"/>
    <property type="molecule type" value="Genomic_DNA"/>
</dbReference>